<reference evidence="10 11" key="1">
    <citation type="submission" date="2016-10" db="EMBL/GenBank/DDBJ databases">
        <authorList>
            <person name="de Groot N.N."/>
        </authorList>
    </citation>
    <scope>NUCLEOTIDE SEQUENCE [LARGE SCALE GENOMIC DNA]</scope>
    <source>
        <strain evidence="10 11">DSM 28129</strain>
    </source>
</reference>
<organism evidence="10 11">
    <name type="scientific">Fontibacillus panacisegetis</name>
    <dbReference type="NCBI Taxonomy" id="670482"/>
    <lineage>
        <taxon>Bacteria</taxon>
        <taxon>Bacillati</taxon>
        <taxon>Bacillota</taxon>
        <taxon>Bacilli</taxon>
        <taxon>Bacillales</taxon>
        <taxon>Paenibacillaceae</taxon>
        <taxon>Fontibacillus</taxon>
    </lineage>
</organism>
<evidence type="ECO:0000256" key="3">
    <source>
        <dbReference type="ARBA" id="ARBA00022448"/>
    </source>
</evidence>
<evidence type="ECO:0000259" key="9">
    <source>
        <dbReference type="Pfam" id="PF01618"/>
    </source>
</evidence>
<keyword evidence="11" id="KW-1185">Reference proteome</keyword>
<dbReference type="NCBIfam" id="NF005997">
    <property type="entry name" value="PRK08124.1"/>
    <property type="match status" value="1"/>
</dbReference>
<dbReference type="GO" id="GO:0006935">
    <property type="term" value="P:chemotaxis"/>
    <property type="evidence" value="ECO:0007669"/>
    <property type="project" value="InterPro"/>
</dbReference>
<dbReference type="InterPro" id="IPR047055">
    <property type="entry name" value="MotA-like"/>
</dbReference>
<dbReference type="Pfam" id="PF01618">
    <property type="entry name" value="MotA_ExbB"/>
    <property type="match status" value="1"/>
</dbReference>
<dbReference type="STRING" id="670482.SAMN04488542_14513"/>
<evidence type="ECO:0000256" key="7">
    <source>
        <dbReference type="ARBA" id="ARBA00023136"/>
    </source>
</evidence>
<keyword evidence="4" id="KW-1003">Cell membrane</keyword>
<dbReference type="GO" id="GO:0071978">
    <property type="term" value="P:bacterial-type flagellum-dependent swarming motility"/>
    <property type="evidence" value="ECO:0007669"/>
    <property type="project" value="InterPro"/>
</dbReference>
<evidence type="ECO:0000256" key="8">
    <source>
        <dbReference type="SAM" id="Phobius"/>
    </source>
</evidence>
<evidence type="ECO:0000256" key="4">
    <source>
        <dbReference type="ARBA" id="ARBA00022475"/>
    </source>
</evidence>
<feature type="transmembrane region" description="Helical" evidence="8">
    <location>
        <begin position="45"/>
        <end position="66"/>
    </location>
</feature>
<evidence type="ECO:0000256" key="1">
    <source>
        <dbReference type="ARBA" id="ARBA00004651"/>
    </source>
</evidence>
<dbReference type="PANTHER" id="PTHR30433:SF3">
    <property type="entry name" value="MOTILITY PROTEIN A"/>
    <property type="match status" value="1"/>
</dbReference>
<evidence type="ECO:0000313" key="11">
    <source>
        <dbReference type="Proteomes" id="UP000198972"/>
    </source>
</evidence>
<dbReference type="InterPro" id="IPR000540">
    <property type="entry name" value="Flag_MotA_CS"/>
</dbReference>
<keyword evidence="6 8" id="KW-1133">Transmembrane helix</keyword>
<dbReference type="AlphaFoldDB" id="A0A1G7UGA4"/>
<keyword evidence="7 8" id="KW-0472">Membrane</keyword>
<dbReference type="EMBL" id="FNBG01000045">
    <property type="protein sequence ID" value="SDG46514.1"/>
    <property type="molecule type" value="Genomic_DNA"/>
</dbReference>
<feature type="transmembrane region" description="Helical" evidence="8">
    <location>
        <begin position="162"/>
        <end position="182"/>
    </location>
</feature>
<dbReference type="PROSITE" id="PS01307">
    <property type="entry name" value="MOTA"/>
    <property type="match status" value="1"/>
</dbReference>
<keyword evidence="5 8" id="KW-0812">Transmembrane</keyword>
<evidence type="ECO:0000256" key="6">
    <source>
        <dbReference type="ARBA" id="ARBA00022989"/>
    </source>
</evidence>
<dbReference type="PANTHER" id="PTHR30433">
    <property type="entry name" value="CHEMOTAXIS PROTEIN MOTA"/>
    <property type="match status" value="1"/>
</dbReference>
<feature type="domain" description="MotA/TolQ/ExbB proton channel" evidence="9">
    <location>
        <begin position="114"/>
        <end position="229"/>
    </location>
</feature>
<proteinExistence type="inferred from homology"/>
<dbReference type="Proteomes" id="UP000198972">
    <property type="component" value="Unassembled WGS sequence"/>
</dbReference>
<accession>A0A1G7UGA4</accession>
<sequence>MESNISRTRCAMEISTIIGLILGLVALIFGMYLKGAPIASLLENPAAFVIIFVGTAATLFMAFPLFELKKFFKLLKMTVVKPKMISKAELITLFMEWATITRREGLLALEAKVEEIDDDFLRGGMRMIIDGNDQEFVQDVLTEDIAATEERHKAGALIFSQAGMYAPTLGVLGAVVGLIAALSDMSDVAKLSHAISGAFIATVFGIFTGYVIWHPISNKLKRLSKKEMEVRLMMVEGLLSIQSGVSTIAIQQKLAVFLTPAERAEILEKGAGLGEQKE</sequence>
<name>A0A1G7UGA4_9BACL</name>
<feature type="transmembrane region" description="Helical" evidence="8">
    <location>
        <begin position="12"/>
        <end position="33"/>
    </location>
</feature>
<keyword evidence="3" id="KW-0813">Transport</keyword>
<feature type="transmembrane region" description="Helical" evidence="8">
    <location>
        <begin position="194"/>
        <end position="213"/>
    </location>
</feature>
<dbReference type="InterPro" id="IPR002898">
    <property type="entry name" value="MotA_ExbB_proton_chnl"/>
</dbReference>
<gene>
    <name evidence="10" type="ORF">SAMN04488542_14513</name>
</gene>
<evidence type="ECO:0000256" key="5">
    <source>
        <dbReference type="ARBA" id="ARBA00022692"/>
    </source>
</evidence>
<evidence type="ECO:0000313" key="10">
    <source>
        <dbReference type="EMBL" id="SDG46514.1"/>
    </source>
</evidence>
<dbReference type="GO" id="GO:0005886">
    <property type="term" value="C:plasma membrane"/>
    <property type="evidence" value="ECO:0007669"/>
    <property type="project" value="UniProtKB-SubCell"/>
</dbReference>
<evidence type="ECO:0000256" key="2">
    <source>
        <dbReference type="ARBA" id="ARBA00008038"/>
    </source>
</evidence>
<comment type="similarity">
    <text evidence="2">Belongs to the MotA family.</text>
</comment>
<protein>
    <submittedName>
        <fullName evidence="10">Chemotaxis protein MotA</fullName>
    </submittedName>
</protein>
<comment type="subcellular location">
    <subcellularLocation>
        <location evidence="1">Cell membrane</location>
        <topology evidence="1">Multi-pass membrane protein</topology>
    </subcellularLocation>
</comment>